<organism evidence="1 2">
    <name type="scientific">Eumeta variegata</name>
    <name type="common">Bagworm moth</name>
    <name type="synonym">Eumeta japonica</name>
    <dbReference type="NCBI Taxonomy" id="151549"/>
    <lineage>
        <taxon>Eukaryota</taxon>
        <taxon>Metazoa</taxon>
        <taxon>Ecdysozoa</taxon>
        <taxon>Arthropoda</taxon>
        <taxon>Hexapoda</taxon>
        <taxon>Insecta</taxon>
        <taxon>Pterygota</taxon>
        <taxon>Neoptera</taxon>
        <taxon>Endopterygota</taxon>
        <taxon>Lepidoptera</taxon>
        <taxon>Glossata</taxon>
        <taxon>Ditrysia</taxon>
        <taxon>Tineoidea</taxon>
        <taxon>Psychidae</taxon>
        <taxon>Oiketicinae</taxon>
        <taxon>Eumeta</taxon>
    </lineage>
</organism>
<dbReference type="Proteomes" id="UP000299102">
    <property type="component" value="Unassembled WGS sequence"/>
</dbReference>
<evidence type="ECO:0000313" key="2">
    <source>
        <dbReference type="Proteomes" id="UP000299102"/>
    </source>
</evidence>
<sequence>MNGGTNRLWGTSRPVIRLLPPSGGRNHERRWDNLCKHTLPQYFYFGPRTRILASHAGPPYAFGASRGVWSTPLCVYGRAHAYLERRRGRAARSSTAKAFEEALLITILVRRKPGQTGPRLGQH</sequence>
<evidence type="ECO:0000313" key="1">
    <source>
        <dbReference type="EMBL" id="GBP27211.1"/>
    </source>
</evidence>
<name>A0A4C1UL85_EUMVA</name>
<dbReference type="EMBL" id="BGZK01000190">
    <property type="protein sequence ID" value="GBP27211.1"/>
    <property type="molecule type" value="Genomic_DNA"/>
</dbReference>
<dbReference type="AlphaFoldDB" id="A0A4C1UL85"/>
<comment type="caution">
    <text evidence="1">The sequence shown here is derived from an EMBL/GenBank/DDBJ whole genome shotgun (WGS) entry which is preliminary data.</text>
</comment>
<proteinExistence type="predicted"/>
<accession>A0A4C1UL85</accession>
<protein>
    <submittedName>
        <fullName evidence="1">Uncharacterized protein</fullName>
    </submittedName>
</protein>
<keyword evidence="2" id="KW-1185">Reference proteome</keyword>
<reference evidence="1 2" key="1">
    <citation type="journal article" date="2019" name="Commun. Biol.">
        <title>The bagworm genome reveals a unique fibroin gene that provides high tensile strength.</title>
        <authorList>
            <person name="Kono N."/>
            <person name="Nakamura H."/>
            <person name="Ohtoshi R."/>
            <person name="Tomita M."/>
            <person name="Numata K."/>
            <person name="Arakawa K."/>
        </authorList>
    </citation>
    <scope>NUCLEOTIDE SEQUENCE [LARGE SCALE GENOMIC DNA]</scope>
</reference>
<gene>
    <name evidence="1" type="ORF">EVAR_15984_1</name>
</gene>